<dbReference type="InterPro" id="IPR036388">
    <property type="entry name" value="WH-like_DNA-bd_sf"/>
</dbReference>
<dbReference type="EMBL" id="JFHU01000023">
    <property type="protein sequence ID" value="EXX91804.1"/>
    <property type="molecule type" value="Genomic_DNA"/>
</dbReference>
<evidence type="ECO:0000313" key="5">
    <source>
        <dbReference type="EMBL" id="EXX91804.1"/>
    </source>
</evidence>
<evidence type="ECO:0000256" key="1">
    <source>
        <dbReference type="ARBA" id="ARBA00023015"/>
    </source>
</evidence>
<gene>
    <name evidence="5" type="ORF">BG53_08675</name>
</gene>
<keyword evidence="3" id="KW-0804">Transcription</keyword>
<protein>
    <submittedName>
        <fullName evidence="5">GntR family transcriptional regulator</fullName>
    </submittedName>
</protein>
<proteinExistence type="predicted"/>
<feature type="domain" description="HTH gntR-type" evidence="4">
    <location>
        <begin position="8"/>
        <end position="76"/>
    </location>
</feature>
<dbReference type="InterPro" id="IPR011663">
    <property type="entry name" value="UTRA"/>
</dbReference>
<dbReference type="Gene3D" id="3.40.1410.10">
    <property type="entry name" value="Chorismate lyase-like"/>
    <property type="match status" value="1"/>
</dbReference>
<sequence length="241" mass="26915">MLNRSNRIPLYIQLKEEIIEKIEEGKWKPGDAIPTESELQKLYKISRITVRQALGELVSSGTLSRIQGKGTFVADPKLEPIRPALTSFTKDMAEQGNRTSSRVLNFDEVKATDRLKRIFKNPNLDMLQVLERVRLVDGVPVGIHKSYLNLGVLPGINLEKYDLVQGSLYEALRSEGAVMGPAEETIEAGQANAVEADLLDIPAGSPVLLINRTTYLKSGDVFEHVKMVYRGDKYKYSVKLS</sequence>
<dbReference type="InterPro" id="IPR050679">
    <property type="entry name" value="Bact_HTH_transcr_reg"/>
</dbReference>
<reference evidence="5 6" key="1">
    <citation type="submission" date="2014-02" db="EMBL/GenBank/DDBJ databases">
        <title>Genome sequence of Paenibacillus darwinianus reveals adaptive mechanisms for survival in Antarctic soils.</title>
        <authorList>
            <person name="Dsouza M."/>
            <person name="Taylor M.W."/>
            <person name="Turner S.J."/>
            <person name="Aislabie J."/>
        </authorList>
    </citation>
    <scope>NUCLEOTIDE SEQUENCE [LARGE SCALE GENOMIC DNA]</scope>
    <source>
        <strain evidence="5 6">CE1</strain>
    </source>
</reference>
<dbReference type="SUPFAM" id="SSF64288">
    <property type="entry name" value="Chorismate lyase-like"/>
    <property type="match status" value="1"/>
</dbReference>
<dbReference type="PANTHER" id="PTHR44846:SF1">
    <property type="entry name" value="MANNOSYL-D-GLYCERATE TRANSPORT_METABOLISM SYSTEM REPRESSOR MNGR-RELATED"/>
    <property type="match status" value="1"/>
</dbReference>
<dbReference type="PANTHER" id="PTHR44846">
    <property type="entry name" value="MANNOSYL-D-GLYCERATE TRANSPORT/METABOLISM SYSTEM REPRESSOR MNGR-RELATED"/>
    <property type="match status" value="1"/>
</dbReference>
<dbReference type="SUPFAM" id="SSF46785">
    <property type="entry name" value="Winged helix' DNA-binding domain"/>
    <property type="match status" value="1"/>
</dbReference>
<keyword evidence="6" id="KW-1185">Reference proteome</keyword>
<dbReference type="AlphaFoldDB" id="A0A9W5W8F6"/>
<accession>A0A9W5W8F6</accession>
<dbReference type="SMART" id="SM00345">
    <property type="entry name" value="HTH_GNTR"/>
    <property type="match status" value="1"/>
</dbReference>
<dbReference type="GO" id="GO:0003700">
    <property type="term" value="F:DNA-binding transcription factor activity"/>
    <property type="evidence" value="ECO:0007669"/>
    <property type="project" value="InterPro"/>
</dbReference>
<dbReference type="Gene3D" id="1.10.10.10">
    <property type="entry name" value="Winged helix-like DNA-binding domain superfamily/Winged helix DNA-binding domain"/>
    <property type="match status" value="1"/>
</dbReference>
<dbReference type="Pfam" id="PF07702">
    <property type="entry name" value="UTRA"/>
    <property type="match status" value="1"/>
</dbReference>
<dbReference type="InterPro" id="IPR000524">
    <property type="entry name" value="Tscrpt_reg_HTH_GntR"/>
</dbReference>
<dbReference type="PROSITE" id="PS50949">
    <property type="entry name" value="HTH_GNTR"/>
    <property type="match status" value="1"/>
</dbReference>
<keyword evidence="2" id="KW-0238">DNA-binding</keyword>
<evidence type="ECO:0000259" key="4">
    <source>
        <dbReference type="PROSITE" id="PS50949"/>
    </source>
</evidence>
<evidence type="ECO:0000256" key="3">
    <source>
        <dbReference type="ARBA" id="ARBA00023163"/>
    </source>
</evidence>
<dbReference type="GO" id="GO:0003677">
    <property type="term" value="F:DNA binding"/>
    <property type="evidence" value="ECO:0007669"/>
    <property type="project" value="UniProtKB-KW"/>
</dbReference>
<comment type="caution">
    <text evidence="5">The sequence shown here is derived from an EMBL/GenBank/DDBJ whole genome shotgun (WGS) entry which is preliminary data.</text>
</comment>
<name>A0A9W5W8F6_9BACL</name>
<dbReference type="GO" id="GO:0045892">
    <property type="term" value="P:negative regulation of DNA-templated transcription"/>
    <property type="evidence" value="ECO:0007669"/>
    <property type="project" value="TreeGrafter"/>
</dbReference>
<dbReference type="PRINTS" id="PR00035">
    <property type="entry name" value="HTHGNTR"/>
</dbReference>
<dbReference type="FunFam" id="1.10.10.10:FF:000079">
    <property type="entry name" value="GntR family transcriptional regulator"/>
    <property type="match status" value="1"/>
</dbReference>
<evidence type="ECO:0000313" key="6">
    <source>
        <dbReference type="Proteomes" id="UP000053750"/>
    </source>
</evidence>
<dbReference type="InterPro" id="IPR036390">
    <property type="entry name" value="WH_DNA-bd_sf"/>
</dbReference>
<dbReference type="Pfam" id="PF00392">
    <property type="entry name" value="GntR"/>
    <property type="match status" value="1"/>
</dbReference>
<dbReference type="SMART" id="SM00866">
    <property type="entry name" value="UTRA"/>
    <property type="match status" value="1"/>
</dbReference>
<keyword evidence="1" id="KW-0805">Transcription regulation</keyword>
<dbReference type="CDD" id="cd07377">
    <property type="entry name" value="WHTH_GntR"/>
    <property type="match status" value="1"/>
</dbReference>
<dbReference type="InterPro" id="IPR028978">
    <property type="entry name" value="Chorismate_lyase_/UTRA_dom_sf"/>
</dbReference>
<evidence type="ECO:0000256" key="2">
    <source>
        <dbReference type="ARBA" id="ARBA00023125"/>
    </source>
</evidence>
<organism evidence="5 6">
    <name type="scientific">Paenibacillus darwinianus</name>
    <dbReference type="NCBI Taxonomy" id="1380763"/>
    <lineage>
        <taxon>Bacteria</taxon>
        <taxon>Bacillati</taxon>
        <taxon>Bacillota</taxon>
        <taxon>Bacilli</taxon>
        <taxon>Bacillales</taxon>
        <taxon>Paenibacillaceae</taxon>
        <taxon>Paenibacillus</taxon>
    </lineage>
</organism>
<dbReference type="Proteomes" id="UP000053750">
    <property type="component" value="Unassembled WGS sequence"/>
</dbReference>